<keyword evidence="2" id="KW-1185">Reference proteome</keyword>
<organism evidence="1 2">
    <name type="scientific">Thermococcus camini</name>
    <dbReference type="NCBI Taxonomy" id="2016373"/>
    <lineage>
        <taxon>Archaea</taxon>
        <taxon>Methanobacteriati</taxon>
        <taxon>Methanobacteriota</taxon>
        <taxon>Thermococci</taxon>
        <taxon>Thermococcales</taxon>
        <taxon>Thermococcaceae</taxon>
        <taxon>Thermococcus</taxon>
    </lineage>
</organism>
<name>A0A7G2D5G2_9EURY</name>
<accession>A0A7G2D5G2</accession>
<proteinExistence type="predicted"/>
<dbReference type="KEGG" id="tcq:TIRI35C_0325"/>
<dbReference type="EMBL" id="LR881183">
    <property type="protein sequence ID" value="CAD5243479.1"/>
    <property type="molecule type" value="Genomic_DNA"/>
</dbReference>
<dbReference type="Proteomes" id="UP000516304">
    <property type="component" value="Chromosome TIRI35C"/>
</dbReference>
<gene>
    <name evidence="1" type="ORF">TIRI35C_0325</name>
</gene>
<evidence type="ECO:0000313" key="1">
    <source>
        <dbReference type="EMBL" id="CAD5243479.1"/>
    </source>
</evidence>
<protein>
    <submittedName>
        <fullName evidence="1">Uncharacterized protein</fullName>
    </submittedName>
</protein>
<dbReference type="AlphaFoldDB" id="A0A7G2D5G2"/>
<sequence>MRKAFAGAIVLVLALVIMTVLVGDSFHPSTREENPPMNQ</sequence>
<reference evidence="1 2" key="1">
    <citation type="submission" date="2020-09" db="EMBL/GenBank/DDBJ databases">
        <authorList>
            <person name="Courtine D."/>
        </authorList>
    </citation>
    <scope>NUCLEOTIDE SEQUENCE [LARGE SCALE GENOMIC DNA]</scope>
    <source>
        <strain evidence="1 2">IRI35c</strain>
    </source>
</reference>
<evidence type="ECO:0000313" key="2">
    <source>
        <dbReference type="Proteomes" id="UP000516304"/>
    </source>
</evidence>